<proteinExistence type="predicted"/>
<gene>
    <name evidence="1" type="primary">cas8c</name>
    <name evidence="1" type="ORF">EJA12_11220</name>
</gene>
<reference evidence="1 2" key="1">
    <citation type="submission" date="2018-12" db="EMBL/GenBank/DDBJ databases">
        <title>Comparitive functional genomics of dry heat resistant strains isolated from the viking spacecraft.</title>
        <authorList>
            <person name="Seuylemezian A."/>
            <person name="Vaishampayan P."/>
        </authorList>
    </citation>
    <scope>NUCLEOTIDE SEQUENCE [LARGE SCALE GENOMIC DNA]</scope>
    <source>
        <strain evidence="1 2">M6-11</strain>
    </source>
</reference>
<dbReference type="NCBIfam" id="TIGR01863">
    <property type="entry name" value="cas_Csd1"/>
    <property type="match status" value="1"/>
</dbReference>
<dbReference type="Pfam" id="PF09709">
    <property type="entry name" value="Cas_Csd1"/>
    <property type="match status" value="1"/>
</dbReference>
<dbReference type="InterPro" id="IPR010144">
    <property type="entry name" value="CRISPR-assoc_prot_Csd1-typ"/>
</dbReference>
<comment type="caution">
    <text evidence="1">The sequence shown here is derived from an EMBL/GenBank/DDBJ whole genome shotgun (WGS) entry which is preliminary data.</text>
</comment>
<dbReference type="EMBL" id="RWGW01000018">
    <property type="protein sequence ID" value="RSK29650.1"/>
    <property type="molecule type" value="Genomic_DNA"/>
</dbReference>
<name>A0ABX9ZAY9_9BACL</name>
<sequence>MSWMKQLAEVYDQNVSRVGEFEERRGQRITLLPVSHVMQSAQIEVLVTSEGEFRRAKVVNKEDARTIVPATTASANRANKSAPHYIHDKLAYVAGDYVAFGGEPKYRQHHNDYLEQMREWAESERAPGKVRAIFAYLAKGKLIRDLVMANILPANAEGKIFDQWKADSGNEKPDIYKVVNSGALSAFIRFDVVHDHPDDPVVWEDLHLFQAFIDYVDSKKTSKTGVCYVTGQNTTLTAQHGSRIRNAGDMSKLISANDKVGFTYRGRFKEPVEAVQIGYEVSQKAHHALRWLIQRQGTYMDSRYFVAFGKKKPEVVDMFASTSDLVRQGVSTGADILAIFNKETSGQVQTEELVAEELNKALQGKTHDLTDDKLDNIVVMALDAATPGRLAIVYYQQLEAALYYEAIRKWHQTCKWIQTYQDPDTKKIITNIGTPSTYRIAGAVYGSKADSRVKKELYTRLLPCIVEGKPLPRDIVRSIYSRVINPFSFQDPMESWAATLNIACALINKQYESEGYTVAVQEENDSRDYLFGRLLGIAEVMERNALKERGENRATNATRYFNAFSQHPARTWMTIRKQLNPYFERASSSVGYYAMLVQKIEDRLKIEQMTNEPLGPVFLLGYSSQVQEMYTKKGEKEHVSTES</sequence>
<protein>
    <submittedName>
        <fullName evidence="1">Type I-C CRISPR-associated protein Cas8c/Csd1</fullName>
    </submittedName>
</protein>
<keyword evidence="2" id="KW-1185">Reference proteome</keyword>
<dbReference type="RefSeq" id="WP_125904167.1">
    <property type="nucleotide sequence ID" value="NZ_RWGW01000018.1"/>
</dbReference>
<dbReference type="Proteomes" id="UP000272481">
    <property type="component" value="Unassembled WGS sequence"/>
</dbReference>
<evidence type="ECO:0000313" key="2">
    <source>
        <dbReference type="Proteomes" id="UP000272481"/>
    </source>
</evidence>
<organism evidence="1 2">
    <name type="scientific">Bhargavaea beijingensis</name>
    <dbReference type="NCBI Taxonomy" id="426756"/>
    <lineage>
        <taxon>Bacteria</taxon>
        <taxon>Bacillati</taxon>
        <taxon>Bacillota</taxon>
        <taxon>Bacilli</taxon>
        <taxon>Bacillales</taxon>
        <taxon>Caryophanaceae</taxon>
        <taxon>Bhargavaea</taxon>
    </lineage>
</organism>
<evidence type="ECO:0000313" key="1">
    <source>
        <dbReference type="EMBL" id="RSK29650.1"/>
    </source>
</evidence>
<accession>A0ABX9ZAY9</accession>